<feature type="region of interest" description="Disordered" evidence="1">
    <location>
        <begin position="1"/>
        <end position="41"/>
    </location>
</feature>
<protein>
    <submittedName>
        <fullName evidence="2">Uncharacterized protein</fullName>
    </submittedName>
</protein>
<feature type="compositionally biased region" description="Pro residues" evidence="1">
    <location>
        <begin position="13"/>
        <end position="25"/>
    </location>
</feature>
<evidence type="ECO:0000256" key="1">
    <source>
        <dbReference type="SAM" id="MobiDB-lite"/>
    </source>
</evidence>
<gene>
    <name evidence="2" type="ORF">Aau02nite_20990</name>
</gene>
<evidence type="ECO:0000313" key="2">
    <source>
        <dbReference type="EMBL" id="GIM65967.1"/>
    </source>
</evidence>
<evidence type="ECO:0000313" key="3">
    <source>
        <dbReference type="Proteomes" id="UP000681340"/>
    </source>
</evidence>
<dbReference type="AlphaFoldDB" id="A0A919S6S2"/>
<proteinExistence type="predicted"/>
<dbReference type="Proteomes" id="UP000681340">
    <property type="component" value="Unassembled WGS sequence"/>
</dbReference>
<sequence>MTDTVITLRTLPPRGPSLRRPPPSSPAAAVAGDEAPEQPSPRGAALLLRQKLSADRFTGVAAEVEAFEVAEIFVDRVVGGEHV</sequence>
<accession>A0A919S6S2</accession>
<keyword evidence="3" id="KW-1185">Reference proteome</keyword>
<reference evidence="2" key="1">
    <citation type="submission" date="2021-03" db="EMBL/GenBank/DDBJ databases">
        <title>Whole genome shotgun sequence of Actinoplanes auranticolor NBRC 12245.</title>
        <authorList>
            <person name="Komaki H."/>
            <person name="Tamura T."/>
        </authorList>
    </citation>
    <scope>NUCLEOTIDE SEQUENCE</scope>
    <source>
        <strain evidence="2">NBRC 12245</strain>
    </source>
</reference>
<organism evidence="2 3">
    <name type="scientific">Actinoplanes auranticolor</name>
    <dbReference type="NCBI Taxonomy" id="47988"/>
    <lineage>
        <taxon>Bacteria</taxon>
        <taxon>Bacillati</taxon>
        <taxon>Actinomycetota</taxon>
        <taxon>Actinomycetes</taxon>
        <taxon>Micromonosporales</taxon>
        <taxon>Micromonosporaceae</taxon>
        <taxon>Actinoplanes</taxon>
    </lineage>
</organism>
<dbReference type="EMBL" id="BOQL01000018">
    <property type="protein sequence ID" value="GIM65967.1"/>
    <property type="molecule type" value="Genomic_DNA"/>
</dbReference>
<comment type="caution">
    <text evidence="2">The sequence shown here is derived from an EMBL/GenBank/DDBJ whole genome shotgun (WGS) entry which is preliminary data.</text>
</comment>
<name>A0A919S6S2_9ACTN</name>